<reference evidence="5" key="1">
    <citation type="submission" date="2023-05" db="EMBL/GenBank/DDBJ databases">
        <title>Cataloging the Phylogenetic Diversity of Human Bladder Bacteria.</title>
        <authorList>
            <person name="Du J."/>
        </authorList>
    </citation>
    <scope>NUCLEOTIDE SEQUENCE</scope>
    <source>
        <strain evidence="5">UMB10101</strain>
    </source>
</reference>
<protein>
    <submittedName>
        <fullName evidence="5">Cytochrome c biogenesis protein CcsA</fullName>
    </submittedName>
</protein>
<dbReference type="PRINTS" id="PR01410">
    <property type="entry name" value="CCBIOGENESIS"/>
</dbReference>
<sequence>WARWSRPWTTSAWLFLTLGIAVGSWWAYYELGWGGWWFWDPVENASLMPWLAGTALIHSLSVTEKRGSFKSWTVLLAILAFSLCLLGTFLVR</sequence>
<dbReference type="Proteomes" id="UP001236274">
    <property type="component" value="Unassembled WGS sequence"/>
</dbReference>
<dbReference type="PANTHER" id="PTHR43653:SF1">
    <property type="entry name" value="CYTOCHROME C-TYPE BIOGENESIS PROTEIN CCMF"/>
    <property type="match status" value="1"/>
</dbReference>
<dbReference type="EMBL" id="JASORJ010000083">
    <property type="protein sequence ID" value="MDK7357888.1"/>
    <property type="molecule type" value="Genomic_DNA"/>
</dbReference>
<evidence type="ECO:0000313" key="6">
    <source>
        <dbReference type="Proteomes" id="UP001236274"/>
    </source>
</evidence>
<evidence type="ECO:0000259" key="4">
    <source>
        <dbReference type="Pfam" id="PF01578"/>
    </source>
</evidence>
<name>A0AAJ1Q9N5_9FIRM</name>
<dbReference type="AlphaFoldDB" id="A0AAJ1Q9N5"/>
<evidence type="ECO:0000256" key="2">
    <source>
        <dbReference type="ARBA" id="ARBA00022748"/>
    </source>
</evidence>
<feature type="domain" description="Cytochrome c assembly protein" evidence="4">
    <location>
        <begin position="1"/>
        <end position="92"/>
    </location>
</feature>
<keyword evidence="3" id="KW-0472">Membrane</keyword>
<gene>
    <name evidence="5" type="primary">ccsA</name>
    <name evidence="5" type="ORF">QP520_09700</name>
</gene>
<keyword evidence="3" id="KW-1133">Transmembrane helix</keyword>
<dbReference type="GO" id="GO:0017004">
    <property type="term" value="P:cytochrome complex assembly"/>
    <property type="evidence" value="ECO:0007669"/>
    <property type="project" value="UniProtKB-KW"/>
</dbReference>
<dbReference type="PANTHER" id="PTHR43653">
    <property type="entry name" value="CYTOCHROME C ASSEMBLY PROTEIN-RELATED"/>
    <property type="match status" value="1"/>
</dbReference>
<keyword evidence="3" id="KW-0812">Transmembrane</keyword>
<feature type="transmembrane region" description="Helical" evidence="3">
    <location>
        <begin position="12"/>
        <end position="29"/>
    </location>
</feature>
<comment type="caution">
    <text evidence="5">The sequence shown here is derived from an EMBL/GenBank/DDBJ whole genome shotgun (WGS) entry which is preliminary data.</text>
</comment>
<evidence type="ECO:0000256" key="3">
    <source>
        <dbReference type="SAM" id="Phobius"/>
    </source>
</evidence>
<dbReference type="GO" id="GO:0020037">
    <property type="term" value="F:heme binding"/>
    <property type="evidence" value="ECO:0007669"/>
    <property type="project" value="InterPro"/>
</dbReference>
<comment type="similarity">
    <text evidence="1">Belongs to the CcmF/CycK/Ccl1/NrfE/CcsA family.</text>
</comment>
<dbReference type="GO" id="GO:0016020">
    <property type="term" value="C:membrane"/>
    <property type="evidence" value="ECO:0007669"/>
    <property type="project" value="InterPro"/>
</dbReference>
<dbReference type="GO" id="GO:0015232">
    <property type="term" value="F:heme transmembrane transporter activity"/>
    <property type="evidence" value="ECO:0007669"/>
    <property type="project" value="InterPro"/>
</dbReference>
<keyword evidence="2" id="KW-0201">Cytochrome c-type biogenesis</keyword>
<proteinExistence type="inferred from homology"/>
<feature type="non-terminal residue" evidence="5">
    <location>
        <position position="1"/>
    </location>
</feature>
<feature type="non-terminal residue" evidence="5">
    <location>
        <position position="92"/>
    </location>
</feature>
<evidence type="ECO:0000256" key="1">
    <source>
        <dbReference type="ARBA" id="ARBA00009186"/>
    </source>
</evidence>
<organism evidence="5 6">
    <name type="scientific">Veillonella atypica</name>
    <dbReference type="NCBI Taxonomy" id="39777"/>
    <lineage>
        <taxon>Bacteria</taxon>
        <taxon>Bacillati</taxon>
        <taxon>Bacillota</taxon>
        <taxon>Negativicutes</taxon>
        <taxon>Veillonellales</taxon>
        <taxon>Veillonellaceae</taxon>
        <taxon>Veillonella</taxon>
    </lineage>
</organism>
<evidence type="ECO:0000313" key="5">
    <source>
        <dbReference type="EMBL" id="MDK7357888.1"/>
    </source>
</evidence>
<dbReference type="InterPro" id="IPR002541">
    <property type="entry name" value="Cyt_c_assembly"/>
</dbReference>
<accession>A0AAJ1Q9N5</accession>
<dbReference type="InterPro" id="IPR003567">
    <property type="entry name" value="Cyt_c_biogenesis"/>
</dbReference>
<feature type="transmembrane region" description="Helical" evidence="3">
    <location>
        <begin position="72"/>
        <end position="91"/>
    </location>
</feature>
<dbReference type="Pfam" id="PF01578">
    <property type="entry name" value="Cytochrom_C_asm"/>
    <property type="match status" value="1"/>
</dbReference>